<organism evidence="3 4">
    <name type="scientific">Candidatus Sungbacteria bacterium RIFCSPHIGHO2_02_FULL_53_17</name>
    <dbReference type="NCBI Taxonomy" id="1802275"/>
    <lineage>
        <taxon>Bacteria</taxon>
        <taxon>Candidatus Sungiibacteriota</taxon>
    </lineage>
</organism>
<dbReference type="CDD" id="cd02966">
    <property type="entry name" value="TlpA_like_family"/>
    <property type="match status" value="1"/>
</dbReference>
<protein>
    <recommendedName>
        <fullName evidence="2">Thioredoxin domain-containing protein</fullName>
    </recommendedName>
</protein>
<proteinExistence type="predicted"/>
<evidence type="ECO:0000256" key="1">
    <source>
        <dbReference type="SAM" id="Phobius"/>
    </source>
</evidence>
<feature type="transmembrane region" description="Helical" evidence="1">
    <location>
        <begin position="6"/>
        <end position="25"/>
    </location>
</feature>
<dbReference type="EMBL" id="MHQN01000018">
    <property type="protein sequence ID" value="OHA03469.1"/>
    <property type="molecule type" value="Genomic_DNA"/>
</dbReference>
<dbReference type="PANTHER" id="PTHR42852">
    <property type="entry name" value="THIOL:DISULFIDE INTERCHANGE PROTEIN DSBE"/>
    <property type="match status" value="1"/>
</dbReference>
<reference evidence="3 4" key="1">
    <citation type="journal article" date="2016" name="Nat. Commun.">
        <title>Thousands of microbial genomes shed light on interconnected biogeochemical processes in an aquifer system.</title>
        <authorList>
            <person name="Anantharaman K."/>
            <person name="Brown C.T."/>
            <person name="Hug L.A."/>
            <person name="Sharon I."/>
            <person name="Castelle C.J."/>
            <person name="Probst A.J."/>
            <person name="Thomas B.C."/>
            <person name="Singh A."/>
            <person name="Wilkins M.J."/>
            <person name="Karaoz U."/>
            <person name="Brodie E.L."/>
            <person name="Williams K.H."/>
            <person name="Hubbard S.S."/>
            <person name="Banfield J.F."/>
        </authorList>
    </citation>
    <scope>NUCLEOTIDE SEQUENCE [LARGE SCALE GENOMIC DNA]</scope>
</reference>
<evidence type="ECO:0000313" key="4">
    <source>
        <dbReference type="Proteomes" id="UP000177177"/>
    </source>
</evidence>
<keyword evidence="1" id="KW-0812">Transmembrane</keyword>
<dbReference type="Pfam" id="PF08534">
    <property type="entry name" value="Redoxin"/>
    <property type="match status" value="1"/>
</dbReference>
<keyword evidence="1" id="KW-0472">Membrane</keyword>
<sequence length="171" mass="19068">MVIRTLAALIAGATAFYIASLIWYGRGTSDVREDRSVPAFALKDYEGNEVRESDLRGKPAVIMVWASWCPFCAEQIAHLDAVKREFGDAIMIVAINRAESLAHAMQGNALPEKAAGTIFLLDPDDAYYRAIGGFAMPEMLFIDRDGRVVLHKRSPQSREALRRRIEDLLAR</sequence>
<dbReference type="Gene3D" id="3.40.30.10">
    <property type="entry name" value="Glutaredoxin"/>
    <property type="match status" value="1"/>
</dbReference>
<accession>A0A1G2KYC9</accession>
<feature type="domain" description="Thioredoxin" evidence="2">
    <location>
        <begin position="31"/>
        <end position="170"/>
    </location>
</feature>
<dbReference type="AlphaFoldDB" id="A0A1G2KYC9"/>
<name>A0A1G2KYC9_9BACT</name>
<dbReference type="InterPro" id="IPR036249">
    <property type="entry name" value="Thioredoxin-like_sf"/>
</dbReference>
<dbReference type="SUPFAM" id="SSF52833">
    <property type="entry name" value="Thioredoxin-like"/>
    <property type="match status" value="1"/>
</dbReference>
<evidence type="ECO:0000313" key="3">
    <source>
        <dbReference type="EMBL" id="OHA03469.1"/>
    </source>
</evidence>
<dbReference type="Proteomes" id="UP000177177">
    <property type="component" value="Unassembled WGS sequence"/>
</dbReference>
<gene>
    <name evidence="3" type="ORF">A3C92_02405</name>
</gene>
<dbReference type="PANTHER" id="PTHR42852:SF13">
    <property type="entry name" value="PROTEIN DIPZ"/>
    <property type="match status" value="1"/>
</dbReference>
<dbReference type="PROSITE" id="PS51352">
    <property type="entry name" value="THIOREDOXIN_2"/>
    <property type="match status" value="1"/>
</dbReference>
<dbReference type="InterPro" id="IPR050553">
    <property type="entry name" value="Thioredoxin_ResA/DsbE_sf"/>
</dbReference>
<dbReference type="InterPro" id="IPR013766">
    <property type="entry name" value="Thioredoxin_domain"/>
</dbReference>
<keyword evidence="1" id="KW-1133">Transmembrane helix</keyword>
<dbReference type="InterPro" id="IPR013740">
    <property type="entry name" value="Redoxin"/>
</dbReference>
<evidence type="ECO:0000259" key="2">
    <source>
        <dbReference type="PROSITE" id="PS51352"/>
    </source>
</evidence>
<comment type="caution">
    <text evidence="3">The sequence shown here is derived from an EMBL/GenBank/DDBJ whole genome shotgun (WGS) entry which is preliminary data.</text>
</comment>
<dbReference type="GO" id="GO:0016491">
    <property type="term" value="F:oxidoreductase activity"/>
    <property type="evidence" value="ECO:0007669"/>
    <property type="project" value="InterPro"/>
</dbReference>